<evidence type="ECO:0000313" key="2">
    <source>
        <dbReference type="Proteomes" id="UP000178222"/>
    </source>
</evidence>
<organism evidence="1 2">
    <name type="scientific">Candidatus Wildermuthbacteria bacterium RIFCSPLOWO2_02_FULL_47_9c</name>
    <dbReference type="NCBI Taxonomy" id="1802466"/>
    <lineage>
        <taxon>Bacteria</taxon>
        <taxon>Candidatus Wildermuthiibacteriota</taxon>
    </lineage>
</organism>
<protein>
    <submittedName>
        <fullName evidence="1">Uncharacterized protein</fullName>
    </submittedName>
</protein>
<evidence type="ECO:0000313" key="1">
    <source>
        <dbReference type="EMBL" id="OHA76241.1"/>
    </source>
</evidence>
<comment type="caution">
    <text evidence="1">The sequence shown here is derived from an EMBL/GenBank/DDBJ whole genome shotgun (WGS) entry which is preliminary data.</text>
</comment>
<proteinExistence type="predicted"/>
<name>A0A1G2RVZ5_9BACT</name>
<reference evidence="1 2" key="1">
    <citation type="journal article" date="2016" name="Nat. Commun.">
        <title>Thousands of microbial genomes shed light on interconnected biogeochemical processes in an aquifer system.</title>
        <authorList>
            <person name="Anantharaman K."/>
            <person name="Brown C.T."/>
            <person name="Hug L.A."/>
            <person name="Sharon I."/>
            <person name="Castelle C.J."/>
            <person name="Probst A.J."/>
            <person name="Thomas B.C."/>
            <person name="Singh A."/>
            <person name="Wilkins M.J."/>
            <person name="Karaoz U."/>
            <person name="Brodie E.L."/>
            <person name="Williams K.H."/>
            <person name="Hubbard S.S."/>
            <person name="Banfield J.F."/>
        </authorList>
    </citation>
    <scope>NUCLEOTIDE SEQUENCE [LARGE SCALE GENOMIC DNA]</scope>
</reference>
<dbReference type="EMBL" id="MHUL01000037">
    <property type="protein sequence ID" value="OHA76241.1"/>
    <property type="molecule type" value="Genomic_DNA"/>
</dbReference>
<accession>A0A1G2RVZ5</accession>
<sequence>MIGTQQEKSFVVSLKGVAHRIVSVRYEKDEGDLKLHFVLREGEKIPREAISIEAQNHLIRPNGIALGGAKSLLINLLKSHGNPQARLLGAVLSKLEYAHRFEVLSALLSKEDFLSAQAEEKILPSVISELKDAFGEQSSYLFLLDSPYGAQGILWSRSPSLRAKFQNIAGGQQKGPWVLLRPAPLSSEQLKHAFLS</sequence>
<gene>
    <name evidence="1" type="ORF">A3J30_01790</name>
</gene>
<dbReference type="AlphaFoldDB" id="A0A1G2RVZ5"/>
<dbReference type="Proteomes" id="UP000178222">
    <property type="component" value="Unassembled WGS sequence"/>
</dbReference>